<proteinExistence type="predicted"/>
<accession>A0A1L8MJX6</accession>
<evidence type="ECO:0000256" key="2">
    <source>
        <dbReference type="SAM" id="Phobius"/>
    </source>
</evidence>
<keyword evidence="2" id="KW-0472">Membrane</keyword>
<evidence type="ECO:0000313" key="3">
    <source>
        <dbReference type="EMBL" id="OJF71077.1"/>
    </source>
</evidence>
<name>A0A1L8MJX6_9STRE</name>
<evidence type="ECO:0000256" key="1">
    <source>
        <dbReference type="SAM" id="MobiDB-lite"/>
    </source>
</evidence>
<dbReference type="RefSeq" id="WP_071794609.1">
    <property type="nucleotide sequence ID" value="NZ_LZDD01000005.1"/>
</dbReference>
<dbReference type="Proteomes" id="UP000182015">
    <property type="component" value="Unassembled WGS sequence"/>
</dbReference>
<reference evidence="4" key="1">
    <citation type="submission" date="2016-06" db="EMBL/GenBank/DDBJ databases">
        <authorList>
            <person name="de Vries S.P.W."/>
            <person name="Hadjirin N.F."/>
            <person name="Lay E.M."/>
            <person name="Zadoks R.N."/>
            <person name="Peacock S.J."/>
            <person name="Parkhill J."/>
            <person name="Grant A.J."/>
            <person name="Mcdougall S."/>
            <person name="Holmes M.A."/>
        </authorList>
    </citation>
    <scope>NUCLEOTIDE SEQUENCE [LARGE SCALE GENOMIC DNA]</scope>
    <source>
        <strain evidence="4">NZ1587</strain>
    </source>
</reference>
<dbReference type="OrthoDB" id="2236410at2"/>
<evidence type="ECO:0000313" key="4">
    <source>
        <dbReference type="Proteomes" id="UP000182015"/>
    </source>
</evidence>
<keyword evidence="2" id="KW-0812">Transmembrane</keyword>
<dbReference type="STRING" id="1856638.A9Q68_10165"/>
<gene>
    <name evidence="3" type="ORF">A9Q68_10165</name>
</gene>
<feature type="transmembrane region" description="Helical" evidence="2">
    <location>
        <begin position="6"/>
        <end position="23"/>
    </location>
</feature>
<feature type="region of interest" description="Disordered" evidence="1">
    <location>
        <begin position="55"/>
        <end position="76"/>
    </location>
</feature>
<keyword evidence="4" id="KW-1185">Reference proteome</keyword>
<keyword evidence="2" id="KW-1133">Transmembrane helix</keyword>
<organism evidence="3 4">
    <name type="scientific">Streptococcus bovimastitidis</name>
    <dbReference type="NCBI Taxonomy" id="1856638"/>
    <lineage>
        <taxon>Bacteria</taxon>
        <taxon>Bacillati</taxon>
        <taxon>Bacillota</taxon>
        <taxon>Bacilli</taxon>
        <taxon>Lactobacillales</taxon>
        <taxon>Streptococcaceae</taxon>
        <taxon>Streptococcus</taxon>
    </lineage>
</organism>
<dbReference type="AlphaFoldDB" id="A0A1L8MJX6"/>
<comment type="caution">
    <text evidence="3">The sequence shown here is derived from an EMBL/GenBank/DDBJ whole genome shotgun (WGS) entry which is preliminary data.</text>
</comment>
<sequence>MTENPMTALIILIGIAVIAYLGNRNSNQKTIERTMQTVIDNNLVIRKVEKPKRTDFIEPPTKGSCGKKTWGVDKPF</sequence>
<protein>
    <submittedName>
        <fullName evidence="3">Uncharacterized protein</fullName>
    </submittedName>
</protein>
<dbReference type="EMBL" id="LZDD01000005">
    <property type="protein sequence ID" value="OJF71077.1"/>
    <property type="molecule type" value="Genomic_DNA"/>
</dbReference>